<name>A0A563VTM9_9CYAN</name>
<protein>
    <submittedName>
        <fullName evidence="1">Uncharacterized protein</fullName>
    </submittedName>
</protein>
<dbReference type="RefSeq" id="WP_144873497.1">
    <property type="nucleotide sequence ID" value="NZ_LR214026.1"/>
</dbReference>
<gene>
    <name evidence="1" type="ORF">H1P_2830012</name>
</gene>
<accession>A0A563VTM9</accession>
<proteinExistence type="predicted"/>
<sequence>MKCNLDSIISILHQVESCETNDSIVFTNGVVYNGKYYPIKDEKEFAIIYTNILCIRDYGLADVRVLQKGLAIALDRITPKGSRFLVKALILKAIDRGYFSETAIAKAGELKQHTVNCYLEQLSNEQFILAPKGFPITEAGKHEYQSCVLKSKGKEALEDPSYLVEESNMTEHRTIKTDAYYEQSGNIGIGHMSGGEIKGNAKVAGVINEAEERDLAEAAAEIQALIRQLEQDNPTNTTTEQMVVATQAIEQIESNPTWKQKAIAAFKQGSLNVIETHPIGTFIIGAIEGWQKQQAK</sequence>
<organism evidence="1 2">
    <name type="scientific">Hyella patelloides LEGE 07179</name>
    <dbReference type="NCBI Taxonomy" id="945734"/>
    <lineage>
        <taxon>Bacteria</taxon>
        <taxon>Bacillati</taxon>
        <taxon>Cyanobacteriota</taxon>
        <taxon>Cyanophyceae</taxon>
        <taxon>Pleurocapsales</taxon>
        <taxon>Hyellaceae</taxon>
        <taxon>Hyella</taxon>
    </lineage>
</organism>
<keyword evidence="2" id="KW-1185">Reference proteome</keyword>
<dbReference type="EMBL" id="CAACVJ010000205">
    <property type="protein sequence ID" value="VEP14744.1"/>
    <property type="molecule type" value="Genomic_DNA"/>
</dbReference>
<dbReference type="AlphaFoldDB" id="A0A563VTM9"/>
<reference evidence="1 2" key="1">
    <citation type="submission" date="2019-01" db="EMBL/GenBank/DDBJ databases">
        <authorList>
            <person name="Brito A."/>
        </authorList>
    </citation>
    <scope>NUCLEOTIDE SEQUENCE [LARGE SCALE GENOMIC DNA]</scope>
    <source>
        <strain evidence="1">1</strain>
    </source>
</reference>
<evidence type="ECO:0000313" key="1">
    <source>
        <dbReference type="EMBL" id="VEP14744.1"/>
    </source>
</evidence>
<evidence type="ECO:0000313" key="2">
    <source>
        <dbReference type="Proteomes" id="UP000320055"/>
    </source>
</evidence>
<dbReference type="Proteomes" id="UP000320055">
    <property type="component" value="Unassembled WGS sequence"/>
</dbReference>
<dbReference type="OrthoDB" id="583303at2"/>